<name>A0ABU1Z938_9BURK</name>
<evidence type="ECO:0000313" key="4">
    <source>
        <dbReference type="Proteomes" id="UP001180536"/>
    </source>
</evidence>
<dbReference type="Pfam" id="PF07589">
    <property type="entry name" value="PEP-CTERM"/>
    <property type="match status" value="1"/>
</dbReference>
<feature type="signal peptide" evidence="1">
    <location>
        <begin position="1"/>
        <end position="15"/>
    </location>
</feature>
<evidence type="ECO:0000313" key="3">
    <source>
        <dbReference type="EMBL" id="MDR7297117.1"/>
    </source>
</evidence>
<gene>
    <name evidence="3" type="ORF">J2X16_002464</name>
</gene>
<sequence>MATLLALMAPVMAHAAPTASVGFGLQGEFPPMSFSDPVVTEHSRHVDNSQLFADMWGAADLRDGTLRAKMSTTPVTVYQSSPIAITGASITDDLHVIGPGTTPVPMTMTLDVDALLAINPALGPNSLESLNFRATMSALGAPGKEMRVIRSKSLDENGAVTQDDIICQWDCGLLNEPLTLAGVVNGKLMVQGMVVPNTSFTFWATVELQTFIYPVGLTAEIDASHTARVSYTLPDGYTLGSASGVFLTAPVPEPATGLMALAGGALLAGLQRRRDKQLARAAAPRTRCD</sequence>
<keyword evidence="1" id="KW-0732">Signal</keyword>
<dbReference type="Proteomes" id="UP001180536">
    <property type="component" value="Unassembled WGS sequence"/>
</dbReference>
<feature type="domain" description="Ice-binding protein C-terminal" evidence="2">
    <location>
        <begin position="250"/>
        <end position="274"/>
    </location>
</feature>
<evidence type="ECO:0000259" key="2">
    <source>
        <dbReference type="Pfam" id="PF07589"/>
    </source>
</evidence>
<protein>
    <recommendedName>
        <fullName evidence="2">Ice-binding protein C-terminal domain-containing protein</fullName>
    </recommendedName>
</protein>
<feature type="chain" id="PRO_5046745991" description="Ice-binding protein C-terminal domain-containing protein" evidence="1">
    <location>
        <begin position="16"/>
        <end position="289"/>
    </location>
</feature>
<dbReference type="InterPro" id="IPR013424">
    <property type="entry name" value="Ice-binding_C"/>
</dbReference>
<proteinExistence type="predicted"/>
<reference evidence="3 4" key="1">
    <citation type="submission" date="2023-07" db="EMBL/GenBank/DDBJ databases">
        <title>Sorghum-associated microbial communities from plants grown in Nebraska, USA.</title>
        <authorList>
            <person name="Schachtman D."/>
        </authorList>
    </citation>
    <scope>NUCLEOTIDE SEQUENCE [LARGE SCALE GENOMIC DNA]</scope>
    <source>
        <strain evidence="3 4">BE310</strain>
    </source>
</reference>
<keyword evidence="4" id="KW-1185">Reference proteome</keyword>
<evidence type="ECO:0000256" key="1">
    <source>
        <dbReference type="SAM" id="SignalP"/>
    </source>
</evidence>
<dbReference type="EMBL" id="JAVDXQ010000003">
    <property type="protein sequence ID" value="MDR7297117.1"/>
    <property type="molecule type" value="Genomic_DNA"/>
</dbReference>
<dbReference type="RefSeq" id="WP_310344919.1">
    <property type="nucleotide sequence ID" value="NZ_JAVDXQ010000003.1"/>
</dbReference>
<comment type="caution">
    <text evidence="3">The sequence shown here is derived from an EMBL/GenBank/DDBJ whole genome shotgun (WGS) entry which is preliminary data.</text>
</comment>
<organism evidence="3 4">
    <name type="scientific">Pelomonas aquatica</name>
    <dbReference type="NCBI Taxonomy" id="431058"/>
    <lineage>
        <taxon>Bacteria</taxon>
        <taxon>Pseudomonadati</taxon>
        <taxon>Pseudomonadota</taxon>
        <taxon>Betaproteobacteria</taxon>
        <taxon>Burkholderiales</taxon>
        <taxon>Sphaerotilaceae</taxon>
        <taxon>Roseateles</taxon>
    </lineage>
</organism>
<accession>A0ABU1Z938</accession>